<evidence type="ECO:0000256" key="2">
    <source>
        <dbReference type="SAM" id="Phobius"/>
    </source>
</evidence>
<feature type="transmembrane region" description="Helical" evidence="2">
    <location>
        <begin position="132"/>
        <end position="154"/>
    </location>
</feature>
<evidence type="ECO:0000313" key="4">
    <source>
        <dbReference type="WBParaSite" id="L893_g28561.t1"/>
    </source>
</evidence>
<keyword evidence="2" id="KW-1133">Transmembrane helix</keyword>
<protein>
    <submittedName>
        <fullName evidence="4">MARVEL domain-containing protein</fullName>
    </submittedName>
</protein>
<feature type="transmembrane region" description="Helical" evidence="2">
    <location>
        <begin position="38"/>
        <end position="58"/>
    </location>
</feature>
<proteinExistence type="predicted"/>
<evidence type="ECO:0000313" key="3">
    <source>
        <dbReference type="Proteomes" id="UP000095287"/>
    </source>
</evidence>
<feature type="transmembrane region" description="Helical" evidence="2">
    <location>
        <begin position="174"/>
        <end position="191"/>
    </location>
</feature>
<keyword evidence="3" id="KW-1185">Reference proteome</keyword>
<organism evidence="3 4">
    <name type="scientific">Steinernema glaseri</name>
    <dbReference type="NCBI Taxonomy" id="37863"/>
    <lineage>
        <taxon>Eukaryota</taxon>
        <taxon>Metazoa</taxon>
        <taxon>Ecdysozoa</taxon>
        <taxon>Nematoda</taxon>
        <taxon>Chromadorea</taxon>
        <taxon>Rhabditida</taxon>
        <taxon>Tylenchina</taxon>
        <taxon>Panagrolaimomorpha</taxon>
        <taxon>Strongyloidoidea</taxon>
        <taxon>Steinernematidae</taxon>
        <taxon>Steinernema</taxon>
    </lineage>
</organism>
<feature type="region of interest" description="Disordered" evidence="1">
    <location>
        <begin position="1"/>
        <end position="29"/>
    </location>
</feature>
<keyword evidence="2" id="KW-0812">Transmembrane</keyword>
<name>A0A1I7ZQD8_9BILA</name>
<keyword evidence="2" id="KW-0472">Membrane</keyword>
<dbReference type="AlphaFoldDB" id="A0A1I7ZQD8"/>
<feature type="transmembrane region" description="Helical" evidence="2">
    <location>
        <begin position="99"/>
        <end position="120"/>
    </location>
</feature>
<dbReference type="Proteomes" id="UP000095287">
    <property type="component" value="Unplaced"/>
</dbReference>
<sequence length="209" mass="23083">MGTSRTPATNQGKEPTSQDLIKHTTNPDEVPQKKSRKLFIFLRVSAFILILITMYLILAAPSFNSCLVASGYGRRGSGCVNSGYRMDVSRWADHFGAHIWLQIVIFGLPLFLSIFSLRALNGEMDINKEIKWIRIASIVSFVCGVVEIWFASGLAQFSTSVGGFSMRSYGRVDGWWAAVVCLLISGTAYAIDVSQLKKGRKNEVGECFA</sequence>
<reference evidence="4" key="1">
    <citation type="submission" date="2016-11" db="UniProtKB">
        <authorList>
            <consortium name="WormBaseParasite"/>
        </authorList>
    </citation>
    <scope>IDENTIFICATION</scope>
</reference>
<feature type="compositionally biased region" description="Polar residues" evidence="1">
    <location>
        <begin position="1"/>
        <end position="19"/>
    </location>
</feature>
<feature type="compositionally biased region" description="Basic and acidic residues" evidence="1">
    <location>
        <begin position="20"/>
        <end position="29"/>
    </location>
</feature>
<evidence type="ECO:0000256" key="1">
    <source>
        <dbReference type="SAM" id="MobiDB-lite"/>
    </source>
</evidence>
<dbReference type="WBParaSite" id="L893_g28561.t1">
    <property type="protein sequence ID" value="L893_g28561.t1"/>
    <property type="gene ID" value="L893_g28561"/>
</dbReference>
<accession>A0A1I7ZQD8</accession>